<protein>
    <submittedName>
        <fullName evidence="9">ABC transporter permease</fullName>
    </submittedName>
    <submittedName>
        <fullName evidence="8">ABC-2 type transport system permease</fullName>
    </submittedName>
</protein>
<dbReference type="Gene3D" id="3.40.1710.10">
    <property type="entry name" value="abc type-2 transporter like domain"/>
    <property type="match status" value="1"/>
</dbReference>
<evidence type="ECO:0000313" key="8">
    <source>
        <dbReference type="EMBL" id="STQ86427.1"/>
    </source>
</evidence>
<accession>A0A377PV21</accession>
<evidence type="ECO:0000256" key="1">
    <source>
        <dbReference type="ARBA" id="ARBA00004651"/>
    </source>
</evidence>
<dbReference type="GO" id="GO:0005886">
    <property type="term" value="C:plasma membrane"/>
    <property type="evidence" value="ECO:0007669"/>
    <property type="project" value="UniProtKB-SubCell"/>
</dbReference>
<evidence type="ECO:0000313" key="9">
    <source>
        <dbReference type="EMBL" id="TLE00453.1"/>
    </source>
</evidence>
<keyword evidence="5 6" id="KW-0472">Membrane</keyword>
<evidence type="ECO:0000256" key="3">
    <source>
        <dbReference type="ARBA" id="ARBA00022692"/>
    </source>
</evidence>
<evidence type="ECO:0000259" key="7">
    <source>
        <dbReference type="Pfam" id="PF12698"/>
    </source>
</evidence>
<organism evidence="8 11">
    <name type="scientific">Helicobacter muridarum</name>
    <dbReference type="NCBI Taxonomy" id="216"/>
    <lineage>
        <taxon>Bacteria</taxon>
        <taxon>Pseudomonadati</taxon>
        <taxon>Campylobacterota</taxon>
        <taxon>Epsilonproteobacteria</taxon>
        <taxon>Campylobacterales</taxon>
        <taxon>Helicobacteraceae</taxon>
        <taxon>Helicobacter</taxon>
    </lineage>
</organism>
<evidence type="ECO:0000313" key="10">
    <source>
        <dbReference type="Proteomes" id="UP000029922"/>
    </source>
</evidence>
<proteinExistence type="predicted"/>
<feature type="transmembrane region" description="Helical" evidence="6">
    <location>
        <begin position="266"/>
        <end position="293"/>
    </location>
</feature>
<evidence type="ECO:0000256" key="5">
    <source>
        <dbReference type="ARBA" id="ARBA00023136"/>
    </source>
</evidence>
<evidence type="ECO:0000313" key="11">
    <source>
        <dbReference type="Proteomes" id="UP000255139"/>
    </source>
</evidence>
<dbReference type="Proteomes" id="UP000255139">
    <property type="component" value="Unassembled WGS sequence"/>
</dbReference>
<feature type="transmembrane region" description="Helical" evidence="6">
    <location>
        <begin position="338"/>
        <end position="356"/>
    </location>
</feature>
<dbReference type="Pfam" id="PF12698">
    <property type="entry name" value="ABC2_membrane_3"/>
    <property type="match status" value="1"/>
</dbReference>
<dbReference type="OrthoDB" id="9811522at2"/>
<dbReference type="AlphaFoldDB" id="A0A377PV21"/>
<keyword evidence="11" id="KW-1185">Reference proteome</keyword>
<feature type="transmembrane region" description="Helical" evidence="6">
    <location>
        <begin position="305"/>
        <end position="326"/>
    </location>
</feature>
<dbReference type="Proteomes" id="UP000029922">
    <property type="component" value="Unassembled WGS sequence"/>
</dbReference>
<name>A0A377PV21_9HELI</name>
<comment type="subcellular location">
    <subcellularLocation>
        <location evidence="1">Cell membrane</location>
        <topology evidence="1">Multi-pass membrane protein</topology>
    </subcellularLocation>
</comment>
<reference evidence="9 10" key="1">
    <citation type="journal article" date="2014" name="Genome Announc.">
        <title>Draft genome sequences of eight enterohepatic helicobacter species isolated from both laboratory and wild rodents.</title>
        <authorList>
            <person name="Sheh A."/>
            <person name="Shen Z."/>
            <person name="Fox J.G."/>
        </authorList>
    </citation>
    <scope>NUCLEOTIDE SEQUENCE [LARGE SCALE GENOMIC DNA]</scope>
    <source>
        <strain evidence="9 10">ST1</strain>
    </source>
</reference>
<keyword evidence="2" id="KW-1003">Cell membrane</keyword>
<dbReference type="GO" id="GO:0140359">
    <property type="term" value="F:ABC-type transporter activity"/>
    <property type="evidence" value="ECO:0007669"/>
    <property type="project" value="InterPro"/>
</dbReference>
<evidence type="ECO:0000256" key="4">
    <source>
        <dbReference type="ARBA" id="ARBA00022989"/>
    </source>
</evidence>
<gene>
    <name evidence="9" type="ORF">LS73_004530</name>
    <name evidence="8" type="ORF">NCTC12714_01234</name>
</gene>
<dbReference type="STRING" id="216.LS73_06840"/>
<keyword evidence="4 6" id="KW-1133">Transmembrane helix</keyword>
<dbReference type="InterPro" id="IPR013525">
    <property type="entry name" value="ABC2_TM"/>
</dbReference>
<dbReference type="InterPro" id="IPR051449">
    <property type="entry name" value="ABC-2_transporter_component"/>
</dbReference>
<evidence type="ECO:0000256" key="6">
    <source>
        <dbReference type="SAM" id="Phobius"/>
    </source>
</evidence>
<reference evidence="8 11" key="2">
    <citation type="submission" date="2018-06" db="EMBL/GenBank/DDBJ databases">
        <authorList>
            <consortium name="Pathogen Informatics"/>
            <person name="Doyle S."/>
        </authorList>
    </citation>
    <scope>NUCLEOTIDE SEQUENCE [LARGE SCALE GENOMIC DNA]</scope>
    <source>
        <strain evidence="8 11">NCTC12714</strain>
    </source>
</reference>
<sequence length="420" mass="47350">MSKPDSTPLALLNHTTKPDAKNLEHNSSQKALKDCAFQQYSYSFLEVFLHELRAVCGNVTVMFVVMVGSILYALLYPSPYYKDIVLKQKIAVIDLDNTSLSKDFIFAVNASPNIEIAYHLYSSLEAMELLKKQEIYGILSIPKGFQANALKGSPTKLSYRANASYLLIYGTIIQGLNDIGSEFSSKIKHHASLVKNEINIAKDSTLIRIDSIPLFNDSLGYINYALSAIFIFILHQTLLAGSMLITAHQNKLHVQGIRGYFNQAPITYVVLARILVFTILYILLFLLYCGFFFNLYGIHVHASIIDFWCFSLMFIICSASFGIFIGSFIHSTALPTQIILLSSLPLVFMMGFIYPMQLLPSFLQSFISCIPAYHGVNALIRLNQMAASMNAIMSYFYSLCIIFMSCTLLSIYSLFRKYYR</sequence>
<keyword evidence="3 6" id="KW-0812">Transmembrane</keyword>
<dbReference type="EMBL" id="JRPD02000007">
    <property type="protein sequence ID" value="TLE00453.1"/>
    <property type="molecule type" value="Genomic_DNA"/>
</dbReference>
<feature type="transmembrane region" description="Helical" evidence="6">
    <location>
        <begin position="221"/>
        <end position="245"/>
    </location>
</feature>
<feature type="domain" description="ABC-2 type transporter transmembrane" evidence="7">
    <location>
        <begin position="63"/>
        <end position="412"/>
    </location>
</feature>
<feature type="transmembrane region" description="Helical" evidence="6">
    <location>
        <begin position="55"/>
        <end position="75"/>
    </location>
</feature>
<dbReference type="EMBL" id="UGJE01000002">
    <property type="protein sequence ID" value="STQ86427.1"/>
    <property type="molecule type" value="Genomic_DNA"/>
</dbReference>
<dbReference type="PANTHER" id="PTHR30294">
    <property type="entry name" value="MEMBRANE COMPONENT OF ABC TRANSPORTER YHHJ-RELATED"/>
    <property type="match status" value="1"/>
</dbReference>
<feature type="transmembrane region" description="Helical" evidence="6">
    <location>
        <begin position="392"/>
        <end position="415"/>
    </location>
</feature>
<dbReference type="PANTHER" id="PTHR30294:SF46">
    <property type="entry name" value="ABC TRANSPORTER PERMEASE"/>
    <property type="match status" value="1"/>
</dbReference>
<dbReference type="RefSeq" id="WP_081955611.1">
    <property type="nucleotide sequence ID" value="NZ_FZML01000020.1"/>
</dbReference>
<evidence type="ECO:0000256" key="2">
    <source>
        <dbReference type="ARBA" id="ARBA00022475"/>
    </source>
</evidence>